<feature type="domain" description="C2H2-type" evidence="7">
    <location>
        <begin position="262"/>
        <end position="284"/>
    </location>
</feature>
<organism evidence="8 9">
    <name type="scientific">Thelephora terrestris</name>
    <dbReference type="NCBI Taxonomy" id="56493"/>
    <lineage>
        <taxon>Eukaryota</taxon>
        <taxon>Fungi</taxon>
        <taxon>Dikarya</taxon>
        <taxon>Basidiomycota</taxon>
        <taxon>Agaricomycotina</taxon>
        <taxon>Agaricomycetes</taxon>
        <taxon>Thelephorales</taxon>
        <taxon>Thelephoraceae</taxon>
        <taxon>Thelephora</taxon>
    </lineage>
</organism>
<evidence type="ECO:0000256" key="3">
    <source>
        <dbReference type="ARBA" id="ARBA00022771"/>
    </source>
</evidence>
<dbReference type="PANTHER" id="PTHR12786:SF2">
    <property type="entry name" value="SPLICING FACTOR 3A SUBUNIT 3"/>
    <property type="match status" value="1"/>
</dbReference>
<reference evidence="8" key="2">
    <citation type="submission" date="2020-11" db="EMBL/GenBank/DDBJ databases">
        <authorList>
            <consortium name="DOE Joint Genome Institute"/>
            <person name="Kuo A."/>
            <person name="Miyauchi S."/>
            <person name="Kiss E."/>
            <person name="Drula E."/>
            <person name="Kohler A."/>
            <person name="Sanchez-Garcia M."/>
            <person name="Andreopoulos B."/>
            <person name="Barry K.W."/>
            <person name="Bonito G."/>
            <person name="Buee M."/>
            <person name="Carver A."/>
            <person name="Chen C."/>
            <person name="Cichocki N."/>
            <person name="Clum A."/>
            <person name="Culley D."/>
            <person name="Crous P.W."/>
            <person name="Fauchery L."/>
            <person name="Girlanda M."/>
            <person name="Hayes R."/>
            <person name="Keri Z."/>
            <person name="Labutti K."/>
            <person name="Lipzen A."/>
            <person name="Lombard V."/>
            <person name="Magnuson J."/>
            <person name="Maillard F."/>
            <person name="Morin E."/>
            <person name="Murat C."/>
            <person name="Nolan M."/>
            <person name="Ohm R."/>
            <person name="Pangilinan J."/>
            <person name="Pereira M."/>
            <person name="Perotto S."/>
            <person name="Peter M."/>
            <person name="Riley R."/>
            <person name="Sitrit Y."/>
            <person name="Stielow B."/>
            <person name="Szollosi G."/>
            <person name="Zifcakova L."/>
            <person name="Stursova M."/>
            <person name="Spatafora J.W."/>
            <person name="Tedersoo L."/>
            <person name="Vaario L.-M."/>
            <person name="Yamada A."/>
            <person name="Yan M."/>
            <person name="Wang P."/>
            <person name="Xu J."/>
            <person name="Bruns T."/>
            <person name="Baldrian P."/>
            <person name="Vilgalys R."/>
            <person name="Henrissat B."/>
            <person name="Grigoriev I.V."/>
            <person name="Hibbett D."/>
            <person name="Nagy L.G."/>
            <person name="Martin F.M."/>
        </authorList>
    </citation>
    <scope>NUCLEOTIDE SEQUENCE</scope>
    <source>
        <strain evidence="8">UH-Tt-Lm1</strain>
    </source>
</reference>
<dbReference type="OrthoDB" id="2160351at2759"/>
<dbReference type="InterPro" id="IPR013087">
    <property type="entry name" value="Znf_C2H2_type"/>
</dbReference>
<dbReference type="Proteomes" id="UP000736335">
    <property type="component" value="Unassembled WGS sequence"/>
</dbReference>
<dbReference type="InterPro" id="IPR024598">
    <property type="entry name" value="SF3a60/Prp9_C"/>
</dbReference>
<keyword evidence="4" id="KW-0862">Zinc</keyword>
<keyword evidence="5" id="KW-0539">Nucleus</keyword>
<keyword evidence="9" id="KW-1185">Reference proteome</keyword>
<comment type="caution">
    <text evidence="8">The sequence shown here is derived from an EMBL/GenBank/DDBJ whole genome shotgun (WGS) entry which is preliminary data.</text>
</comment>
<evidence type="ECO:0000256" key="1">
    <source>
        <dbReference type="ARBA" id="ARBA00004123"/>
    </source>
</evidence>
<dbReference type="InterPro" id="IPR031774">
    <property type="entry name" value="SF3A3_dom"/>
</dbReference>
<comment type="subcellular location">
    <subcellularLocation>
        <location evidence="1">Nucleus</location>
    </subcellularLocation>
</comment>
<proteinExistence type="predicted"/>
<evidence type="ECO:0000256" key="4">
    <source>
        <dbReference type="ARBA" id="ARBA00022833"/>
    </source>
</evidence>
<dbReference type="InterPro" id="IPR022755">
    <property type="entry name" value="Znf_C2H2_jaz"/>
</dbReference>
<evidence type="ECO:0000313" key="9">
    <source>
        <dbReference type="Proteomes" id="UP000736335"/>
    </source>
</evidence>
<dbReference type="SUPFAM" id="SSF57667">
    <property type="entry name" value="beta-beta-alpha zinc fingers"/>
    <property type="match status" value="1"/>
</dbReference>
<accession>A0A9P6L5G6</accession>
<dbReference type="InterPro" id="IPR003604">
    <property type="entry name" value="Matrin/U1-like-C_Znf_C2H2"/>
</dbReference>
<protein>
    <recommendedName>
        <fullName evidence="7">C2H2-type domain-containing protein</fullName>
    </recommendedName>
</protein>
<evidence type="ECO:0000256" key="6">
    <source>
        <dbReference type="SAM" id="MobiDB-lite"/>
    </source>
</evidence>
<evidence type="ECO:0000259" key="7">
    <source>
        <dbReference type="PROSITE" id="PS00028"/>
    </source>
</evidence>
<dbReference type="GO" id="GO:0000398">
    <property type="term" value="P:mRNA splicing, via spliceosome"/>
    <property type="evidence" value="ECO:0007669"/>
    <property type="project" value="InterPro"/>
</dbReference>
<keyword evidence="3" id="KW-0863">Zinc-finger</keyword>
<feature type="region of interest" description="Disordered" evidence="6">
    <location>
        <begin position="362"/>
        <end position="389"/>
    </location>
</feature>
<reference evidence="8" key="1">
    <citation type="journal article" date="2020" name="Nat. Commun.">
        <title>Large-scale genome sequencing of mycorrhizal fungi provides insights into the early evolution of symbiotic traits.</title>
        <authorList>
            <person name="Miyauchi S."/>
            <person name="Kiss E."/>
            <person name="Kuo A."/>
            <person name="Drula E."/>
            <person name="Kohler A."/>
            <person name="Sanchez-Garcia M."/>
            <person name="Morin E."/>
            <person name="Andreopoulos B."/>
            <person name="Barry K.W."/>
            <person name="Bonito G."/>
            <person name="Buee M."/>
            <person name="Carver A."/>
            <person name="Chen C."/>
            <person name="Cichocki N."/>
            <person name="Clum A."/>
            <person name="Culley D."/>
            <person name="Crous P.W."/>
            <person name="Fauchery L."/>
            <person name="Girlanda M."/>
            <person name="Hayes R.D."/>
            <person name="Keri Z."/>
            <person name="LaButti K."/>
            <person name="Lipzen A."/>
            <person name="Lombard V."/>
            <person name="Magnuson J."/>
            <person name="Maillard F."/>
            <person name="Murat C."/>
            <person name="Nolan M."/>
            <person name="Ohm R.A."/>
            <person name="Pangilinan J."/>
            <person name="Pereira M.F."/>
            <person name="Perotto S."/>
            <person name="Peter M."/>
            <person name="Pfister S."/>
            <person name="Riley R."/>
            <person name="Sitrit Y."/>
            <person name="Stielow J.B."/>
            <person name="Szollosi G."/>
            <person name="Zifcakova L."/>
            <person name="Stursova M."/>
            <person name="Spatafora J.W."/>
            <person name="Tedersoo L."/>
            <person name="Vaario L.M."/>
            <person name="Yamada A."/>
            <person name="Yan M."/>
            <person name="Wang P."/>
            <person name="Xu J."/>
            <person name="Bruns T."/>
            <person name="Baldrian P."/>
            <person name="Vilgalys R."/>
            <person name="Dunand C."/>
            <person name="Henrissat B."/>
            <person name="Grigoriev I.V."/>
            <person name="Hibbett D."/>
            <person name="Nagy L.G."/>
            <person name="Martin F.M."/>
        </authorList>
    </citation>
    <scope>NUCLEOTIDE SEQUENCE</scope>
    <source>
        <strain evidence="8">UH-Tt-Lm1</strain>
    </source>
</reference>
<dbReference type="AlphaFoldDB" id="A0A9P6L5G6"/>
<dbReference type="InterPro" id="IPR051421">
    <property type="entry name" value="RNA_Proc_DNA_Dmg_Regulator"/>
</dbReference>
<keyword evidence="2" id="KW-0479">Metal-binding</keyword>
<evidence type="ECO:0000256" key="2">
    <source>
        <dbReference type="ARBA" id="ARBA00022723"/>
    </source>
</evidence>
<dbReference type="Pfam" id="PF11931">
    <property type="entry name" value="SF3a60_Prp9_C"/>
    <property type="match status" value="1"/>
</dbReference>
<dbReference type="Pfam" id="PF12171">
    <property type="entry name" value="zf-C2H2_jaz"/>
    <property type="match status" value="1"/>
</dbReference>
<dbReference type="GO" id="GO:0008270">
    <property type="term" value="F:zinc ion binding"/>
    <property type="evidence" value="ECO:0007669"/>
    <property type="project" value="UniProtKB-KW"/>
</dbReference>
<name>A0A9P6L5G6_9AGAM</name>
<dbReference type="GO" id="GO:0003723">
    <property type="term" value="F:RNA binding"/>
    <property type="evidence" value="ECO:0007669"/>
    <property type="project" value="InterPro"/>
</dbReference>
<gene>
    <name evidence="8" type="ORF">BJ322DRAFT_1073820</name>
</gene>
<evidence type="ECO:0000256" key="5">
    <source>
        <dbReference type="ARBA" id="ARBA00023242"/>
    </source>
</evidence>
<dbReference type="Pfam" id="PF16837">
    <property type="entry name" value="SF3A3"/>
    <property type="match status" value="1"/>
</dbReference>
<dbReference type="EMBL" id="WIUZ02000011">
    <property type="protein sequence ID" value="KAF9782986.1"/>
    <property type="molecule type" value="Genomic_DNA"/>
</dbReference>
<dbReference type="GO" id="GO:0005681">
    <property type="term" value="C:spliceosomal complex"/>
    <property type="evidence" value="ECO:0007669"/>
    <property type="project" value="InterPro"/>
</dbReference>
<dbReference type="InterPro" id="IPR036236">
    <property type="entry name" value="Znf_C2H2_sf"/>
</dbReference>
<dbReference type="PANTHER" id="PTHR12786">
    <property type="entry name" value="SPLICING FACTOR SF3A-RELATED"/>
    <property type="match status" value="1"/>
</dbReference>
<dbReference type="Gene3D" id="3.30.160.60">
    <property type="entry name" value="Classic Zinc Finger"/>
    <property type="match status" value="1"/>
</dbReference>
<feature type="region of interest" description="Disordered" evidence="6">
    <location>
        <begin position="285"/>
        <end position="319"/>
    </location>
</feature>
<sequence length="517" mass="59380">MDSIIEVQRQTHEEIEHFERALYQILSKPISLHQQKVQTEHKAAQILDRVSARVNTLNNLYQSDDTRRQEIAAISSSSKAEDLSEFYSRLGKIQEHHAKYPDGIIDGFELELLALTEDPEDVDEGYVEDDPIGNLFSGEESYGKYLDLYTNHTAYNNLRHVPKRVAYLQYLDVLISAHDDTVHNELPRECRITKDYENYITALYGYLTSFLRRSQPLVDYETQRAEQEADFEKQWEAGGIVGWEAQSALKTESNEGQEGIWCSACQKMYSKQTVYEAHLTSKKHIKATQKQAASSEPPKNPNGTGATSNNSMPPPSSLPTDKYKSVALYTHLVTALLNALSSVLADTKSNVERRFSLTAREREQELLEQSKAPPATLSTTTKEGEEEEEEERIYNPLKLPLGWDGKPIPYWLYKLHGLGVEYRCEICSDHVYMGRKNFERHFQESRHAFGMRALGLPNTKHFHEITKIEDALTLAEKLKREGKDEIFEQETMEELEDEEGNVYNRKTYEDLKKQGLI</sequence>
<evidence type="ECO:0000313" key="8">
    <source>
        <dbReference type="EMBL" id="KAF9782986.1"/>
    </source>
</evidence>
<dbReference type="SMART" id="SM00451">
    <property type="entry name" value="ZnF_U1"/>
    <property type="match status" value="1"/>
</dbReference>
<dbReference type="PROSITE" id="PS00028">
    <property type="entry name" value="ZINC_FINGER_C2H2_1"/>
    <property type="match status" value="1"/>
</dbReference>
<dbReference type="Pfam" id="PF12108">
    <property type="entry name" value="SF3a60_bindingd"/>
    <property type="match status" value="1"/>
</dbReference>
<dbReference type="InterPro" id="IPR021966">
    <property type="entry name" value="SF3a60_bindingd"/>
</dbReference>